<evidence type="ECO:0000256" key="2">
    <source>
        <dbReference type="ARBA" id="ARBA00022490"/>
    </source>
</evidence>
<accession>A0A060GS38</accession>
<gene>
    <name evidence="6" type="primary">fliT</name>
</gene>
<keyword evidence="4" id="KW-0143">Chaperone</keyword>
<evidence type="ECO:0000256" key="1">
    <source>
        <dbReference type="ARBA" id="ARBA00004514"/>
    </source>
</evidence>
<evidence type="ECO:0000256" key="5">
    <source>
        <dbReference type="ARBA" id="ARBA00093797"/>
    </source>
</evidence>
<name>A0A060GS38_PSEA1</name>
<dbReference type="InterPro" id="IPR008622">
    <property type="entry name" value="FliT"/>
</dbReference>
<sequence>MRLPPERHPQRDQAMSAAVQILEETGSALRVALASQNWEAIGELDQRCRQAVDEAMLDVQDEATLRARMEELLALYRELIDVCQGEQRKLATDLIQLNQSKQGAKVYQMFG</sequence>
<evidence type="ECO:0000256" key="4">
    <source>
        <dbReference type="ARBA" id="ARBA00023186"/>
    </source>
</evidence>
<organism evidence="6">
    <name type="scientific">Pseudomonas aeruginosa (strain ATCC 29260 / BCRC 12902 / CIP 102967 / NCIMB 11965 / PA103)</name>
    <dbReference type="NCBI Taxonomy" id="1081927"/>
    <lineage>
        <taxon>Bacteria</taxon>
        <taxon>Pseudomonadati</taxon>
        <taxon>Pseudomonadota</taxon>
        <taxon>Gammaproteobacteria</taxon>
        <taxon>Pseudomonadales</taxon>
        <taxon>Pseudomonadaceae</taxon>
        <taxon>Pseudomonas</taxon>
    </lineage>
</organism>
<dbReference type="Pfam" id="PF05400">
    <property type="entry name" value="FliT"/>
    <property type="match status" value="1"/>
</dbReference>
<keyword evidence="2" id="KW-0963">Cytoplasm</keyword>
<comment type="subcellular location">
    <subcellularLocation>
        <location evidence="1">Cytoplasm</location>
        <location evidence="1">Cytosol</location>
    </subcellularLocation>
</comment>
<evidence type="ECO:0000256" key="3">
    <source>
        <dbReference type="ARBA" id="ARBA00022795"/>
    </source>
</evidence>
<dbReference type="AlphaFoldDB" id="A0A060GS38"/>
<keyword evidence="3" id="KW-1005">Bacterial flagellum biogenesis</keyword>
<protein>
    <recommendedName>
        <fullName evidence="5">Flagellar protein FliT</fullName>
    </recommendedName>
</protein>
<reference evidence="6" key="1">
    <citation type="journal article" date="2014" name="PLoS ONE">
        <title>A Conservative Amino Acid Mutation in the Master Regulator FleQ Renders Pseudomonas aeruginosa Aflagellate.</title>
        <authorList>
            <person name="Jain R."/>
            <person name="Kazmierczak B.I."/>
        </authorList>
    </citation>
    <scope>NUCLEOTIDE SEQUENCE</scope>
    <source>
        <strain evidence="6">PA103</strain>
    </source>
</reference>
<proteinExistence type="predicted"/>
<dbReference type="EMBL" id="KJ411885">
    <property type="protein sequence ID" value="AIC06982.1"/>
    <property type="molecule type" value="Genomic_DNA"/>
</dbReference>
<dbReference type="GO" id="GO:0044781">
    <property type="term" value="P:bacterial-type flagellum organization"/>
    <property type="evidence" value="ECO:0007669"/>
    <property type="project" value="UniProtKB-KW"/>
</dbReference>
<evidence type="ECO:0000313" key="6">
    <source>
        <dbReference type="EMBL" id="AIC06982.1"/>
    </source>
</evidence>